<dbReference type="EMBL" id="AZHO01000014">
    <property type="protein sequence ID" value="KMT59690.1"/>
    <property type="molecule type" value="Genomic_DNA"/>
</dbReference>
<comment type="caution">
    <text evidence="2">The sequence shown here is derived from an EMBL/GenBank/DDBJ whole genome shotgun (WGS) entry which is preliminary data.</text>
</comment>
<dbReference type="InterPro" id="IPR029016">
    <property type="entry name" value="GAF-like_dom_sf"/>
</dbReference>
<dbReference type="RefSeq" id="WP_052006731.1">
    <property type="nucleotide sequence ID" value="NZ_KQ130615.1"/>
</dbReference>
<evidence type="ECO:0000259" key="1">
    <source>
        <dbReference type="Pfam" id="PF13185"/>
    </source>
</evidence>
<evidence type="ECO:0000313" key="3">
    <source>
        <dbReference type="Proteomes" id="UP000052258"/>
    </source>
</evidence>
<dbReference type="Gene3D" id="3.30.450.40">
    <property type="match status" value="1"/>
</dbReference>
<dbReference type="Pfam" id="PF13185">
    <property type="entry name" value="GAF_2"/>
    <property type="match status" value="1"/>
</dbReference>
<sequence>MKNELAKEITDFLIEARLDLSVDFLSIAMNTSKTSLKEIKWLFASGNRNNRYQKIVLQVGKGIAGIVWKTGRPMAVTNLKNEMNGTLEEYPIAITENLISILAIPILIDQEVMAIFLGGYRKETQLEKTKLEQLEKISTELAPKLIQFINGKDNLDELIH</sequence>
<dbReference type="PATRIC" id="fig|1430899.3.peg.1415"/>
<dbReference type="OrthoDB" id="2360948at2"/>
<accession>A0A0J8GAN2</accession>
<organism evidence="2 3">
    <name type="scientific">Listeria fleischmannii 1991</name>
    <dbReference type="NCBI Taxonomy" id="1430899"/>
    <lineage>
        <taxon>Bacteria</taxon>
        <taxon>Bacillati</taxon>
        <taxon>Bacillota</taxon>
        <taxon>Bacilli</taxon>
        <taxon>Bacillales</taxon>
        <taxon>Listeriaceae</taxon>
        <taxon>Listeria</taxon>
    </lineage>
</organism>
<dbReference type="Proteomes" id="UP000052258">
    <property type="component" value="Unassembled WGS sequence"/>
</dbReference>
<dbReference type="InterPro" id="IPR003018">
    <property type="entry name" value="GAF"/>
</dbReference>
<gene>
    <name evidence="2" type="ORF">X560_1219</name>
</gene>
<dbReference type="AlphaFoldDB" id="A0A0J8GAN2"/>
<keyword evidence="3" id="KW-1185">Reference proteome</keyword>
<protein>
    <submittedName>
        <fullName evidence="2">Nitrate reduction regulator</fullName>
    </submittedName>
</protein>
<evidence type="ECO:0000313" key="2">
    <source>
        <dbReference type="EMBL" id="KMT59690.1"/>
    </source>
</evidence>
<dbReference type="SUPFAM" id="SSF55781">
    <property type="entry name" value="GAF domain-like"/>
    <property type="match status" value="1"/>
</dbReference>
<proteinExistence type="predicted"/>
<feature type="domain" description="GAF" evidence="1">
    <location>
        <begin position="7"/>
        <end position="142"/>
    </location>
</feature>
<name>A0A0J8GAN2_9LIST</name>
<reference evidence="2 3" key="1">
    <citation type="journal article" date="2015" name="Genome Biol. Evol.">
        <title>Comparative Genomics of Listeria Sensu Lato: Genus-Wide Differences in Evolutionary Dynamics and the Progressive Gain of Complex, Potentially Pathogenicity-Related Traits through Lateral Gene Transfer.</title>
        <authorList>
            <person name="Chiara M."/>
            <person name="Caruso M."/>
            <person name="D'Erchia A.M."/>
            <person name="Manzari C."/>
            <person name="Fraccalvieri R."/>
            <person name="Goffredo E."/>
            <person name="Latorre L."/>
            <person name="Miccolupo A."/>
            <person name="Padalino I."/>
            <person name="Santagada G."/>
            <person name="Chiocco D."/>
            <person name="Pesole G."/>
            <person name="Horner D.S."/>
            <person name="Parisi A."/>
        </authorList>
    </citation>
    <scope>NUCLEOTIDE SEQUENCE [LARGE SCALE GENOMIC DNA]</scope>
    <source>
        <strain evidence="2 3">1991</strain>
    </source>
</reference>